<dbReference type="Gene3D" id="1.10.287.110">
    <property type="entry name" value="DnaJ domain"/>
    <property type="match status" value="1"/>
</dbReference>
<dbReference type="InterPro" id="IPR036410">
    <property type="entry name" value="HSP_DnaJ_Cys-rich_dom_sf"/>
</dbReference>
<comment type="similarity">
    <text evidence="6 8">Belongs to the DnaJ family.</text>
</comment>
<dbReference type="EMBL" id="LS483254">
    <property type="protein sequence ID" value="SQD92088.1"/>
    <property type="molecule type" value="Genomic_DNA"/>
</dbReference>
<dbReference type="GO" id="GO:0005737">
    <property type="term" value="C:cytoplasm"/>
    <property type="evidence" value="ECO:0007669"/>
    <property type="project" value="UniProtKB-SubCell"/>
</dbReference>
<dbReference type="FunFam" id="2.60.260.20:FF:000005">
    <property type="entry name" value="Chaperone protein dnaJ 1, mitochondrial"/>
    <property type="match status" value="1"/>
</dbReference>
<dbReference type="Gene3D" id="2.10.230.10">
    <property type="entry name" value="Heat shock protein DnaJ, cysteine-rich domain"/>
    <property type="match status" value="1"/>
</dbReference>
<keyword evidence="13" id="KW-1185">Reference proteome</keyword>
<keyword evidence="8" id="KW-0963">Cytoplasm</keyword>
<comment type="function">
    <text evidence="8">Participates actively in the response to hyperosmotic and heat shock by preventing the aggregation of stress-denatured proteins and by disaggregating proteins, also in an autonomous, DnaK-independent fashion. Unfolded proteins bind initially to DnaJ; upon interaction with the DnaJ-bound protein, DnaK hydrolyzes its bound ATP, resulting in the formation of a stable complex. GrpE releases ADP from DnaK; ATP binding to DnaK triggers the release of the substrate protein, thus completing the reaction cycle. Several rounds of ATP-dependent interactions between DnaJ, DnaK and GrpE are required for fully efficient folding. Also involved, together with DnaK and GrpE, in the DNA replication of plasmids through activation of initiation proteins.</text>
</comment>
<feature type="domain" description="J" evidence="10">
    <location>
        <begin position="4"/>
        <end position="70"/>
    </location>
</feature>
<dbReference type="OrthoDB" id="9779889at2"/>
<evidence type="ECO:0000256" key="3">
    <source>
        <dbReference type="ARBA" id="ARBA00022771"/>
    </source>
</evidence>
<dbReference type="GO" id="GO:0031072">
    <property type="term" value="F:heat shock protein binding"/>
    <property type="evidence" value="ECO:0007669"/>
    <property type="project" value="InterPro"/>
</dbReference>
<comment type="domain">
    <text evidence="8">The J domain is necessary and sufficient to stimulate DnaK ATPase activity. Zinc center 1 plays an important role in the autonomous, DnaK-independent chaperone activity of DnaJ. Zinc center 2 is essential for interaction with DnaK and for DnaJ activity.</text>
</comment>
<comment type="subunit">
    <text evidence="8">Homodimer.</text>
</comment>
<evidence type="ECO:0000256" key="5">
    <source>
        <dbReference type="ARBA" id="ARBA00023186"/>
    </source>
</evidence>
<keyword evidence="8" id="KW-0346">Stress response</keyword>
<dbReference type="Pfam" id="PF01556">
    <property type="entry name" value="DnaJ_C"/>
    <property type="match status" value="1"/>
</dbReference>
<dbReference type="Gene3D" id="2.60.260.20">
    <property type="entry name" value="Urease metallochaperone UreE, N-terminal domain"/>
    <property type="match status" value="2"/>
</dbReference>
<dbReference type="AlphaFoldDB" id="A0A2X3KTT6"/>
<dbReference type="GO" id="GO:0006260">
    <property type="term" value="P:DNA replication"/>
    <property type="evidence" value="ECO:0007669"/>
    <property type="project" value="UniProtKB-KW"/>
</dbReference>
<feature type="repeat" description="CXXCXGXG motif" evidence="8">
    <location>
        <begin position="172"/>
        <end position="179"/>
    </location>
</feature>
<dbReference type="PROSITE" id="PS00636">
    <property type="entry name" value="DNAJ_1"/>
    <property type="match status" value="1"/>
</dbReference>
<keyword evidence="5 8" id="KW-0143">Chaperone</keyword>
<evidence type="ECO:0000313" key="12">
    <source>
        <dbReference type="EMBL" id="SQD92088.1"/>
    </source>
</evidence>
<gene>
    <name evidence="8 12" type="primary">dnaJ</name>
    <name evidence="12" type="ORF">BARAN1_0063</name>
</gene>
<dbReference type="GO" id="GO:0051082">
    <property type="term" value="F:unfolded protein binding"/>
    <property type="evidence" value="ECO:0007669"/>
    <property type="project" value="UniProtKB-UniRule"/>
</dbReference>
<evidence type="ECO:0000256" key="7">
    <source>
        <dbReference type="ARBA" id="ARBA00067609"/>
    </source>
</evidence>
<dbReference type="CDD" id="cd10747">
    <property type="entry name" value="DnaJ_C"/>
    <property type="match status" value="1"/>
</dbReference>
<feature type="binding site" evidence="8">
    <location>
        <position position="158"/>
    </location>
    <ligand>
        <name>Zn(2+)</name>
        <dbReference type="ChEBI" id="CHEBI:29105"/>
        <label>1</label>
    </ligand>
</feature>
<dbReference type="PROSITE" id="PS51188">
    <property type="entry name" value="ZF_CR"/>
    <property type="match status" value="1"/>
</dbReference>
<evidence type="ECO:0000256" key="4">
    <source>
        <dbReference type="ARBA" id="ARBA00022833"/>
    </source>
</evidence>
<dbReference type="InterPro" id="IPR018253">
    <property type="entry name" value="DnaJ_domain_CS"/>
</dbReference>
<dbReference type="GO" id="GO:0008270">
    <property type="term" value="F:zinc ion binding"/>
    <property type="evidence" value="ECO:0007669"/>
    <property type="project" value="UniProtKB-UniRule"/>
</dbReference>
<dbReference type="Proteomes" id="UP000249818">
    <property type="component" value="Chromosome BARAN1"/>
</dbReference>
<dbReference type="SMART" id="SM00271">
    <property type="entry name" value="DnaJ"/>
    <property type="match status" value="1"/>
</dbReference>
<dbReference type="GO" id="GO:0005524">
    <property type="term" value="F:ATP binding"/>
    <property type="evidence" value="ECO:0007669"/>
    <property type="project" value="InterPro"/>
</dbReference>
<accession>A0A2X3KTT6</accession>
<dbReference type="HAMAP" id="MF_01152">
    <property type="entry name" value="DnaJ"/>
    <property type="match status" value="1"/>
</dbReference>
<feature type="binding site" evidence="8">
    <location>
        <position position="172"/>
    </location>
    <ligand>
        <name>Zn(2+)</name>
        <dbReference type="ChEBI" id="CHEBI:29105"/>
        <label>2</label>
    </ligand>
</feature>
<dbReference type="InterPro" id="IPR001623">
    <property type="entry name" value="DnaJ_domain"/>
</dbReference>
<evidence type="ECO:0000259" key="11">
    <source>
        <dbReference type="PROSITE" id="PS51188"/>
    </source>
</evidence>
<organism evidence="12 13">
    <name type="scientific">Candidatus Bipolaricaulis anaerobius</name>
    <dbReference type="NCBI Taxonomy" id="2026885"/>
    <lineage>
        <taxon>Bacteria</taxon>
        <taxon>Candidatus Bipolaricaulota</taxon>
        <taxon>Candidatus Bipolaricaulia</taxon>
        <taxon>Candidatus Bipolaricaulales</taxon>
        <taxon>Candidatus Bipolaricaulaceae</taxon>
        <taxon>Candidatus Bipolaricaulis</taxon>
    </lineage>
</organism>
<dbReference type="InterPro" id="IPR012724">
    <property type="entry name" value="DnaJ"/>
</dbReference>
<feature type="binding site" evidence="8">
    <location>
        <position position="155"/>
    </location>
    <ligand>
        <name>Zn(2+)</name>
        <dbReference type="ChEBI" id="CHEBI:29105"/>
        <label>1</label>
    </ligand>
</feature>
<evidence type="ECO:0000256" key="1">
    <source>
        <dbReference type="ARBA" id="ARBA00022723"/>
    </source>
</evidence>
<dbReference type="KEGG" id="bana:BARAN1_0063"/>
<dbReference type="FunFam" id="2.10.230.10:FF:000002">
    <property type="entry name" value="Molecular chaperone DnaJ"/>
    <property type="match status" value="1"/>
</dbReference>
<protein>
    <recommendedName>
        <fullName evidence="7 8">Chaperone protein DnaJ</fullName>
    </recommendedName>
</protein>
<dbReference type="SUPFAM" id="SSF49493">
    <property type="entry name" value="HSP40/DnaJ peptide-binding domain"/>
    <property type="match status" value="2"/>
</dbReference>
<dbReference type="Pfam" id="PF00226">
    <property type="entry name" value="DnaJ"/>
    <property type="match status" value="1"/>
</dbReference>
<evidence type="ECO:0000259" key="10">
    <source>
        <dbReference type="PROSITE" id="PS50076"/>
    </source>
</evidence>
<dbReference type="PANTHER" id="PTHR43096:SF52">
    <property type="entry name" value="DNAJ HOMOLOG 1, MITOCHONDRIAL-RELATED"/>
    <property type="match status" value="1"/>
</dbReference>
<proteinExistence type="inferred from homology"/>
<feature type="repeat" description="CXXCXGXG motif" evidence="8">
    <location>
        <begin position="212"/>
        <end position="219"/>
    </location>
</feature>
<evidence type="ECO:0000256" key="9">
    <source>
        <dbReference type="PROSITE-ProRule" id="PRU00546"/>
    </source>
</evidence>
<dbReference type="CDD" id="cd06257">
    <property type="entry name" value="DnaJ"/>
    <property type="match status" value="1"/>
</dbReference>
<dbReference type="NCBIfam" id="NF008035">
    <property type="entry name" value="PRK10767.1"/>
    <property type="match status" value="1"/>
</dbReference>
<dbReference type="PANTHER" id="PTHR43096">
    <property type="entry name" value="DNAJ HOMOLOG 1, MITOCHONDRIAL-RELATED"/>
    <property type="match status" value="1"/>
</dbReference>
<keyword evidence="8" id="KW-0235">DNA replication</keyword>
<sequence length="365" mass="40039">MPEDYYQTLGVKRDASPDEIKRAFRRLAKEYHPDAHQGDKKEAERRFRKIAEAYEVLSDPQKRAQYDRFGHAGPEQGFDFGPGDFRRTREAFGEFFGGRGFDDLFNMFFGEGVRTRDRAGRAQRGEDLEYRVRLSLEDAAFGAKLRATAARYAACSRCRGSGLAPGTGLKTCPTCKGRGQIEYRQGSMFGMFVNVRACPECGGVGEFAESPCPNCGGEGRVREKAEIVIEIPPGVEDGARLRLAGQGNAGIAGGPPGDLYVTVEVQPHPVFKRRGPDLEVELPIHYGTLVLGGVVKVPTLGGEADLRIPAGTDPDTVLTLPGEGLPHGRRRGDLRVRLKVVVPQKLTRQQKKLLEELTSSLPPAQ</sequence>
<feature type="binding site" evidence="8">
    <location>
        <position position="201"/>
    </location>
    <ligand>
        <name>Zn(2+)</name>
        <dbReference type="ChEBI" id="CHEBI:29105"/>
        <label>2</label>
    </ligand>
</feature>
<keyword evidence="1 8" id="KW-0479">Metal-binding</keyword>
<keyword evidence="4 8" id="KW-0862">Zinc</keyword>
<dbReference type="SUPFAM" id="SSF46565">
    <property type="entry name" value="Chaperone J-domain"/>
    <property type="match status" value="1"/>
</dbReference>
<evidence type="ECO:0000256" key="6">
    <source>
        <dbReference type="ARBA" id="ARBA00061004"/>
    </source>
</evidence>
<dbReference type="PROSITE" id="PS50076">
    <property type="entry name" value="DNAJ_2"/>
    <property type="match status" value="1"/>
</dbReference>
<feature type="zinc finger region" description="CR-type" evidence="9">
    <location>
        <begin position="142"/>
        <end position="224"/>
    </location>
</feature>
<comment type="subcellular location">
    <subcellularLocation>
        <location evidence="8">Cytoplasm</location>
    </subcellularLocation>
</comment>
<dbReference type="InterPro" id="IPR036869">
    <property type="entry name" value="J_dom_sf"/>
</dbReference>
<name>A0A2X3KTT6_9BACT</name>
<feature type="repeat" description="CXXCXGXG motif" evidence="8">
    <location>
        <begin position="198"/>
        <end position="205"/>
    </location>
</feature>
<feature type="binding site" evidence="8">
    <location>
        <position position="215"/>
    </location>
    <ligand>
        <name>Zn(2+)</name>
        <dbReference type="ChEBI" id="CHEBI:29105"/>
        <label>1</label>
    </ligand>
</feature>
<dbReference type="RefSeq" id="WP_122030360.1">
    <property type="nucleotide sequence ID" value="NZ_LS483254.1"/>
</dbReference>
<evidence type="ECO:0000256" key="8">
    <source>
        <dbReference type="HAMAP-Rule" id="MF_01152"/>
    </source>
</evidence>
<dbReference type="NCBIfam" id="TIGR02349">
    <property type="entry name" value="DnaJ_bact"/>
    <property type="match status" value="1"/>
</dbReference>
<dbReference type="PRINTS" id="PR00625">
    <property type="entry name" value="JDOMAIN"/>
</dbReference>
<dbReference type="Pfam" id="PF00684">
    <property type="entry name" value="DnaJ_CXXCXGXG"/>
    <property type="match status" value="1"/>
</dbReference>
<comment type="cofactor">
    <cofactor evidence="8">
        <name>Zn(2+)</name>
        <dbReference type="ChEBI" id="CHEBI:29105"/>
    </cofactor>
    <text evidence="8">Binds 2 Zn(2+) ions per monomer.</text>
</comment>
<keyword evidence="2 8" id="KW-0677">Repeat</keyword>
<dbReference type="GO" id="GO:0042026">
    <property type="term" value="P:protein refolding"/>
    <property type="evidence" value="ECO:0007669"/>
    <property type="project" value="TreeGrafter"/>
</dbReference>
<evidence type="ECO:0000256" key="2">
    <source>
        <dbReference type="ARBA" id="ARBA00022737"/>
    </source>
</evidence>
<evidence type="ECO:0000313" key="13">
    <source>
        <dbReference type="Proteomes" id="UP000249818"/>
    </source>
</evidence>
<dbReference type="SUPFAM" id="SSF57938">
    <property type="entry name" value="DnaJ/Hsp40 cysteine-rich domain"/>
    <property type="match status" value="1"/>
</dbReference>
<dbReference type="InterPro" id="IPR002939">
    <property type="entry name" value="DnaJ_C"/>
</dbReference>
<reference evidence="13" key="1">
    <citation type="submission" date="2018-05" db="EMBL/GenBank/DDBJ databases">
        <authorList>
            <person name="Hao L."/>
        </authorList>
    </citation>
    <scope>NUCLEOTIDE SEQUENCE [LARGE SCALE GENOMIC DNA]</scope>
</reference>
<dbReference type="InterPro" id="IPR008971">
    <property type="entry name" value="HSP40/DnaJ_pept-bd"/>
</dbReference>
<keyword evidence="3 8" id="KW-0863">Zinc-finger</keyword>
<feature type="binding site" evidence="8">
    <location>
        <position position="175"/>
    </location>
    <ligand>
        <name>Zn(2+)</name>
        <dbReference type="ChEBI" id="CHEBI:29105"/>
        <label>2</label>
    </ligand>
</feature>
<dbReference type="InterPro" id="IPR001305">
    <property type="entry name" value="HSP_DnaJ_Cys-rich_dom"/>
</dbReference>
<dbReference type="CDD" id="cd10719">
    <property type="entry name" value="DnaJ_zf"/>
    <property type="match status" value="1"/>
</dbReference>
<dbReference type="GO" id="GO:0009408">
    <property type="term" value="P:response to heat"/>
    <property type="evidence" value="ECO:0007669"/>
    <property type="project" value="InterPro"/>
</dbReference>
<feature type="repeat" description="CXXCXGXG motif" evidence="8">
    <location>
        <begin position="155"/>
        <end position="162"/>
    </location>
</feature>
<feature type="binding site" evidence="8">
    <location>
        <position position="212"/>
    </location>
    <ligand>
        <name>Zn(2+)</name>
        <dbReference type="ChEBI" id="CHEBI:29105"/>
        <label>1</label>
    </ligand>
</feature>
<feature type="binding site" evidence="8">
    <location>
        <position position="198"/>
    </location>
    <ligand>
        <name>Zn(2+)</name>
        <dbReference type="ChEBI" id="CHEBI:29105"/>
        <label>2</label>
    </ligand>
</feature>
<feature type="domain" description="CR-type" evidence="11">
    <location>
        <begin position="142"/>
        <end position="224"/>
    </location>
</feature>